<evidence type="ECO:0000313" key="3">
    <source>
        <dbReference type="Proteomes" id="UP001218188"/>
    </source>
</evidence>
<evidence type="ECO:0000313" key="2">
    <source>
        <dbReference type="EMBL" id="KAJ7024090.1"/>
    </source>
</evidence>
<name>A0AAD6SAT7_9AGAR</name>
<dbReference type="AlphaFoldDB" id="A0AAD6SAT7"/>
<comment type="caution">
    <text evidence="2">The sequence shown here is derived from an EMBL/GenBank/DDBJ whole genome shotgun (WGS) entry which is preliminary data.</text>
</comment>
<accession>A0AAD6SAT7</accession>
<keyword evidence="3" id="KW-1185">Reference proteome</keyword>
<dbReference type="Proteomes" id="UP001218188">
    <property type="component" value="Unassembled WGS sequence"/>
</dbReference>
<proteinExistence type="predicted"/>
<sequence length="288" mass="32397">MANGLIAITVLTNTEHRMYASQRRMRLVRHALRPQTPQAFYPLKASPAYTHSLRFRYRRKTVLYVRHAERSSSVRAADGERMWWWWDALLAPPPPPHANTIRSPQRNTKRAVPNEEAAGSSEVSCNCGSKHLPPQNAPRGGVLAPYFNAGDEGRSQSEGWGERVLGIDDRHVICCPSVGALCRAPYGCSGFARLHRDAADVLVGILSRLQSSSSPACLLLFLPKLYVIACKSTTGPARFSLLNPTLHMPWYCSHLQPSSFEPRRRVSRETAVARRVDEYEFIKPRILR</sequence>
<gene>
    <name evidence="2" type="ORF">C8F04DRAFT_1401315</name>
</gene>
<dbReference type="EMBL" id="JARJCM010000175">
    <property type="protein sequence ID" value="KAJ7024090.1"/>
    <property type="molecule type" value="Genomic_DNA"/>
</dbReference>
<protein>
    <submittedName>
        <fullName evidence="2">Uncharacterized protein</fullName>
    </submittedName>
</protein>
<reference evidence="2" key="1">
    <citation type="submission" date="2023-03" db="EMBL/GenBank/DDBJ databases">
        <title>Massive genome expansion in bonnet fungi (Mycena s.s.) driven by repeated elements and novel gene families across ecological guilds.</title>
        <authorList>
            <consortium name="Lawrence Berkeley National Laboratory"/>
            <person name="Harder C.B."/>
            <person name="Miyauchi S."/>
            <person name="Viragh M."/>
            <person name="Kuo A."/>
            <person name="Thoen E."/>
            <person name="Andreopoulos B."/>
            <person name="Lu D."/>
            <person name="Skrede I."/>
            <person name="Drula E."/>
            <person name="Henrissat B."/>
            <person name="Morin E."/>
            <person name="Kohler A."/>
            <person name="Barry K."/>
            <person name="LaButti K."/>
            <person name="Morin E."/>
            <person name="Salamov A."/>
            <person name="Lipzen A."/>
            <person name="Mereny Z."/>
            <person name="Hegedus B."/>
            <person name="Baldrian P."/>
            <person name="Stursova M."/>
            <person name="Weitz H."/>
            <person name="Taylor A."/>
            <person name="Grigoriev I.V."/>
            <person name="Nagy L.G."/>
            <person name="Martin F."/>
            <person name="Kauserud H."/>
        </authorList>
    </citation>
    <scope>NUCLEOTIDE SEQUENCE</scope>
    <source>
        <strain evidence="2">CBHHK200</strain>
    </source>
</reference>
<organism evidence="2 3">
    <name type="scientific">Mycena alexandri</name>
    <dbReference type="NCBI Taxonomy" id="1745969"/>
    <lineage>
        <taxon>Eukaryota</taxon>
        <taxon>Fungi</taxon>
        <taxon>Dikarya</taxon>
        <taxon>Basidiomycota</taxon>
        <taxon>Agaricomycotina</taxon>
        <taxon>Agaricomycetes</taxon>
        <taxon>Agaricomycetidae</taxon>
        <taxon>Agaricales</taxon>
        <taxon>Marasmiineae</taxon>
        <taxon>Mycenaceae</taxon>
        <taxon>Mycena</taxon>
    </lineage>
</organism>
<evidence type="ECO:0000256" key="1">
    <source>
        <dbReference type="SAM" id="MobiDB-lite"/>
    </source>
</evidence>
<feature type="region of interest" description="Disordered" evidence="1">
    <location>
        <begin position="96"/>
        <end position="123"/>
    </location>
</feature>